<feature type="region of interest" description="Disordered" evidence="9">
    <location>
        <begin position="239"/>
        <end position="280"/>
    </location>
</feature>
<comment type="similarity">
    <text evidence="2">Belongs to the TALE/BELL homeobox family.</text>
</comment>
<evidence type="ECO:0000256" key="7">
    <source>
        <dbReference type="ARBA" id="ARBA00023242"/>
    </source>
</evidence>
<proteinExistence type="inferred from homology"/>
<dbReference type="InterPro" id="IPR009057">
    <property type="entry name" value="Homeodomain-like_sf"/>
</dbReference>
<evidence type="ECO:0000313" key="11">
    <source>
        <dbReference type="EMBL" id="OAY22731.1"/>
    </source>
</evidence>
<name>A0A2C9U0M9_MANES</name>
<dbReference type="EMBL" id="CM004404">
    <property type="protein sequence ID" value="OAY22731.1"/>
    <property type="molecule type" value="Genomic_DNA"/>
</dbReference>
<gene>
    <name evidence="11" type="ORF">MANES_18G021400</name>
</gene>
<dbReference type="InterPro" id="IPR008422">
    <property type="entry name" value="KN_HD"/>
</dbReference>
<evidence type="ECO:0000259" key="10">
    <source>
        <dbReference type="PROSITE" id="PS50071"/>
    </source>
</evidence>
<reference evidence="11" key="1">
    <citation type="submission" date="2016-02" db="EMBL/GenBank/DDBJ databases">
        <title>WGS assembly of Manihot esculenta.</title>
        <authorList>
            <person name="Bredeson J.V."/>
            <person name="Prochnik S.E."/>
            <person name="Lyons J.B."/>
            <person name="Schmutz J."/>
            <person name="Grimwood J."/>
            <person name="Vrebalov J."/>
            <person name="Bart R.S."/>
            <person name="Amuge T."/>
            <person name="Ferguson M.E."/>
            <person name="Green R."/>
            <person name="Putnam N."/>
            <person name="Stites J."/>
            <person name="Rounsley S."/>
            <person name="Rokhsar D.S."/>
        </authorList>
    </citation>
    <scope>NUCLEOTIDE SEQUENCE [LARGE SCALE GENOMIC DNA]</scope>
    <source>
        <tissue evidence="11">Leaf</tissue>
    </source>
</reference>
<evidence type="ECO:0000256" key="2">
    <source>
        <dbReference type="ARBA" id="ARBA00006454"/>
    </source>
</evidence>
<dbReference type="GO" id="GO:0005634">
    <property type="term" value="C:nucleus"/>
    <property type="evidence" value="ECO:0000318"/>
    <property type="project" value="GO_Central"/>
</dbReference>
<feature type="DNA-binding region" description="Homeobox" evidence="8">
    <location>
        <begin position="395"/>
        <end position="457"/>
    </location>
</feature>
<dbReference type="PROSITE" id="PS50071">
    <property type="entry name" value="HOMEOBOX_2"/>
    <property type="match status" value="1"/>
</dbReference>
<keyword evidence="7 8" id="KW-0539">Nucleus</keyword>
<dbReference type="CDD" id="cd00086">
    <property type="entry name" value="homeodomain"/>
    <property type="match status" value="1"/>
</dbReference>
<organism evidence="11">
    <name type="scientific">Manihot esculenta</name>
    <name type="common">Cassava</name>
    <name type="synonym">Jatropha manihot</name>
    <dbReference type="NCBI Taxonomy" id="3983"/>
    <lineage>
        <taxon>Eukaryota</taxon>
        <taxon>Viridiplantae</taxon>
        <taxon>Streptophyta</taxon>
        <taxon>Embryophyta</taxon>
        <taxon>Tracheophyta</taxon>
        <taxon>Spermatophyta</taxon>
        <taxon>Magnoliopsida</taxon>
        <taxon>eudicotyledons</taxon>
        <taxon>Gunneridae</taxon>
        <taxon>Pentapetalae</taxon>
        <taxon>rosids</taxon>
        <taxon>fabids</taxon>
        <taxon>Malpighiales</taxon>
        <taxon>Euphorbiaceae</taxon>
        <taxon>Crotonoideae</taxon>
        <taxon>Manihoteae</taxon>
        <taxon>Manihot</taxon>
    </lineage>
</organism>
<dbReference type="SMART" id="SM00574">
    <property type="entry name" value="POX"/>
    <property type="match status" value="1"/>
</dbReference>
<dbReference type="Gene3D" id="1.10.10.60">
    <property type="entry name" value="Homeodomain-like"/>
    <property type="match status" value="1"/>
</dbReference>
<sequence length="665" mass="73685">MSTYYPSLSSQKENLQSLYPGDHKISSYSELPSHPNNMAMYVNQASAAGAYSEFLTESSLSSDHCAEFASAGDGNEMMFIPPTSATMSLQPIDGHLNTASTDPAGNHVSEQNFQCQGLSLRLGTEMQPAVSVPSFQYQNPSLILPSSSSPHLPVMGKWTLSSGGGENHQCNLIRTEVSRNPQCLDAQKDMHSDAYMYETCGYANATSNSKYLKAAQQLLDEVVNLRKALKQLQSNKCFDDIKENDGKPSSQSILPTSSGISSGPNESTANSSSELTSAERQDFQNKKIKLLSMLDEVDRRYKEYYHQMQIVVSSFDMVAGQGAAKSYTALAIQTISRHFRCLRDAISNQIEITRRRLGEQSNSPNGQGGIPRLRYVDQQLRQQRALQQFGVMRHAWRPQRGLPESSVSILRAWLFEHFLHPYPNDSEKITLAKQTGLTRNQVANWFINARVRLWKPMVEEIYKEEFADSEANSKSSLDDATKALGENQLVSENRLDELQDSLTSAAADSNRTGQVHALKFDPLLDIEMNKPVAKTVLQNNSLGDVTNSRITKLQGNQRSNMDEQSPYLDKDIPSNQHGDESLMPAALSYDISELSGFAIGNQVSLALGLQHHESDAFPMSGGNQIRGNNIAASSMGPDTIDYHCIYMGKQQDRLGNSHLLRDFVV</sequence>
<keyword evidence="6" id="KW-0804">Transcription</keyword>
<dbReference type="PANTHER" id="PTHR11850">
    <property type="entry name" value="HOMEOBOX PROTEIN TRANSCRIPTION FACTORS"/>
    <property type="match status" value="1"/>
</dbReference>
<feature type="domain" description="Homeobox" evidence="10">
    <location>
        <begin position="393"/>
        <end position="456"/>
    </location>
</feature>
<dbReference type="Pfam" id="PF07526">
    <property type="entry name" value="POX"/>
    <property type="match status" value="1"/>
</dbReference>
<keyword evidence="5 8" id="KW-0371">Homeobox</keyword>
<evidence type="ECO:0000256" key="6">
    <source>
        <dbReference type="ARBA" id="ARBA00023163"/>
    </source>
</evidence>
<dbReference type="GO" id="GO:0003677">
    <property type="term" value="F:DNA binding"/>
    <property type="evidence" value="ECO:0007669"/>
    <property type="project" value="UniProtKB-UniRule"/>
</dbReference>
<protein>
    <recommendedName>
        <fullName evidence="10">Homeobox domain-containing protein</fullName>
    </recommendedName>
</protein>
<evidence type="ECO:0000256" key="8">
    <source>
        <dbReference type="PROSITE-ProRule" id="PRU00108"/>
    </source>
</evidence>
<dbReference type="SMR" id="A0A2C9U0M9"/>
<dbReference type="InterPro" id="IPR006563">
    <property type="entry name" value="POX_dom"/>
</dbReference>
<keyword evidence="3" id="KW-0805">Transcription regulation</keyword>
<dbReference type="AlphaFoldDB" id="A0A2C9U0M9"/>
<evidence type="ECO:0000256" key="4">
    <source>
        <dbReference type="ARBA" id="ARBA00023125"/>
    </source>
</evidence>
<keyword evidence="4 8" id="KW-0238">DNA-binding</keyword>
<dbReference type="Pfam" id="PF05920">
    <property type="entry name" value="Homeobox_KN"/>
    <property type="match status" value="1"/>
</dbReference>
<accession>A0A2C9U0M9</accession>
<dbReference type="InterPro" id="IPR050224">
    <property type="entry name" value="TALE_homeobox"/>
</dbReference>
<dbReference type="SUPFAM" id="SSF46689">
    <property type="entry name" value="Homeodomain-like"/>
    <property type="match status" value="1"/>
</dbReference>
<comment type="subcellular location">
    <subcellularLocation>
        <location evidence="1 8">Nucleus</location>
    </subcellularLocation>
</comment>
<evidence type="ECO:0000256" key="5">
    <source>
        <dbReference type="ARBA" id="ARBA00023155"/>
    </source>
</evidence>
<dbReference type="InterPro" id="IPR001356">
    <property type="entry name" value="HD"/>
</dbReference>
<evidence type="ECO:0000256" key="3">
    <source>
        <dbReference type="ARBA" id="ARBA00023015"/>
    </source>
</evidence>
<dbReference type="GO" id="GO:0006355">
    <property type="term" value="P:regulation of DNA-templated transcription"/>
    <property type="evidence" value="ECO:0007669"/>
    <property type="project" value="InterPro"/>
</dbReference>
<evidence type="ECO:0000256" key="1">
    <source>
        <dbReference type="ARBA" id="ARBA00004123"/>
    </source>
</evidence>
<feature type="compositionally biased region" description="Polar residues" evidence="9">
    <location>
        <begin position="247"/>
        <end position="276"/>
    </location>
</feature>
<evidence type="ECO:0000256" key="9">
    <source>
        <dbReference type="SAM" id="MobiDB-lite"/>
    </source>
</evidence>
<dbReference type="SMART" id="SM00389">
    <property type="entry name" value="HOX"/>
    <property type="match status" value="1"/>
</dbReference>